<gene>
    <name evidence="1" type="primary">110679293</name>
</gene>
<reference evidence="1" key="2">
    <citation type="submission" date="2020-05" db="UniProtKB">
        <authorList>
            <consortium name="EnsemblMetazoa"/>
        </authorList>
    </citation>
    <scope>IDENTIFICATION</scope>
    <source>
        <strain evidence="1">LVP_AGWG</strain>
    </source>
</reference>
<dbReference type="OrthoDB" id="7765269at2759"/>
<protein>
    <submittedName>
        <fullName evidence="1">Uncharacterized protein</fullName>
    </submittedName>
</protein>
<proteinExistence type="predicted"/>
<accession>A0A6I8TYT5</accession>
<organism evidence="1 2">
    <name type="scientific">Aedes aegypti</name>
    <name type="common">Yellowfever mosquito</name>
    <name type="synonym">Culex aegypti</name>
    <dbReference type="NCBI Taxonomy" id="7159"/>
    <lineage>
        <taxon>Eukaryota</taxon>
        <taxon>Metazoa</taxon>
        <taxon>Ecdysozoa</taxon>
        <taxon>Arthropoda</taxon>
        <taxon>Hexapoda</taxon>
        <taxon>Insecta</taxon>
        <taxon>Pterygota</taxon>
        <taxon>Neoptera</taxon>
        <taxon>Endopterygota</taxon>
        <taxon>Diptera</taxon>
        <taxon>Nematocera</taxon>
        <taxon>Culicoidea</taxon>
        <taxon>Culicidae</taxon>
        <taxon>Culicinae</taxon>
        <taxon>Aedini</taxon>
        <taxon>Aedes</taxon>
        <taxon>Stegomyia</taxon>
    </lineage>
</organism>
<dbReference type="AlphaFoldDB" id="A0A6I8TYT5"/>
<dbReference type="InParanoid" id="A0A6I8TYT5"/>
<evidence type="ECO:0000313" key="1">
    <source>
        <dbReference type="EnsemblMetazoa" id="AAEL020902-PA"/>
    </source>
</evidence>
<name>A0A6I8TYT5_AEDAE</name>
<sequence>MAPNFRVMGYIYTGLCWAASILLIINTSNTVKPSGYYGEKTSVVSIIILFGSLISLIFNALLTFGLLMHRVQFIKYHLRFVSTIYALCIIGLFIGCILGGIVIGNNGEMDVNGIGAAVTVMSWIVISAITFVTLEYALIAWILKGVMRVISNKRMTVSDNANEMT</sequence>
<dbReference type="EnsemblMetazoa" id="AAEL020902-RA">
    <property type="protein sequence ID" value="AAEL020902-PA"/>
    <property type="gene ID" value="AAEL020902"/>
</dbReference>
<evidence type="ECO:0000313" key="2">
    <source>
        <dbReference type="Proteomes" id="UP000008820"/>
    </source>
</evidence>
<keyword evidence="2" id="KW-1185">Reference proteome</keyword>
<reference evidence="1 2" key="1">
    <citation type="submission" date="2017-06" db="EMBL/GenBank/DDBJ databases">
        <title>Aedes aegypti genome working group (AGWG) sequencing and assembly.</title>
        <authorList>
            <consortium name="Aedes aegypti Genome Working Group (AGWG)"/>
            <person name="Matthews B.J."/>
        </authorList>
    </citation>
    <scope>NUCLEOTIDE SEQUENCE [LARGE SCALE GENOMIC DNA]</scope>
    <source>
        <strain evidence="1 2">LVP_AGWG</strain>
    </source>
</reference>
<dbReference type="Proteomes" id="UP000008820">
    <property type="component" value="Chromosome 3"/>
</dbReference>